<evidence type="ECO:0000256" key="1">
    <source>
        <dbReference type="ARBA" id="ARBA00004651"/>
    </source>
</evidence>
<evidence type="ECO:0000259" key="8">
    <source>
        <dbReference type="Pfam" id="PF00892"/>
    </source>
</evidence>
<evidence type="ECO:0000256" key="3">
    <source>
        <dbReference type="ARBA" id="ARBA00022475"/>
    </source>
</evidence>
<evidence type="ECO:0000256" key="4">
    <source>
        <dbReference type="ARBA" id="ARBA00022692"/>
    </source>
</evidence>
<name>A0A9X3WQ71_9BACI</name>
<dbReference type="EMBL" id="JAMQKB010000001">
    <property type="protein sequence ID" value="MDC3423195.1"/>
    <property type="molecule type" value="Genomic_DNA"/>
</dbReference>
<dbReference type="RefSeq" id="WP_272434863.1">
    <property type="nucleotide sequence ID" value="NZ_JAMQKB010000001.1"/>
</dbReference>
<dbReference type="InterPro" id="IPR037185">
    <property type="entry name" value="EmrE-like"/>
</dbReference>
<feature type="transmembrane region" description="Helical" evidence="7">
    <location>
        <begin position="186"/>
        <end position="205"/>
    </location>
</feature>
<evidence type="ECO:0000256" key="7">
    <source>
        <dbReference type="SAM" id="Phobius"/>
    </source>
</evidence>
<comment type="similarity">
    <text evidence="2">Belongs to the EamA transporter family.</text>
</comment>
<keyword evidence="6 7" id="KW-0472">Membrane</keyword>
<gene>
    <name evidence="9" type="ORF">NC797_01565</name>
</gene>
<feature type="transmembrane region" description="Helical" evidence="7">
    <location>
        <begin position="97"/>
        <end position="115"/>
    </location>
</feature>
<comment type="caution">
    <text evidence="9">The sequence shown here is derived from an EMBL/GenBank/DDBJ whole genome shotgun (WGS) entry which is preliminary data.</text>
</comment>
<feature type="transmembrane region" description="Helical" evidence="7">
    <location>
        <begin position="273"/>
        <end position="292"/>
    </location>
</feature>
<keyword evidence="5 7" id="KW-1133">Transmembrane helix</keyword>
<feature type="transmembrane region" description="Helical" evidence="7">
    <location>
        <begin position="9"/>
        <end position="28"/>
    </location>
</feature>
<keyword evidence="10" id="KW-1185">Reference proteome</keyword>
<evidence type="ECO:0000256" key="6">
    <source>
        <dbReference type="ARBA" id="ARBA00023136"/>
    </source>
</evidence>
<feature type="transmembrane region" description="Helical" evidence="7">
    <location>
        <begin position="40"/>
        <end position="59"/>
    </location>
</feature>
<organism evidence="9 10">
    <name type="scientific">Terrihalobacillus insolitus</name>
    <dbReference type="NCBI Taxonomy" id="2950438"/>
    <lineage>
        <taxon>Bacteria</taxon>
        <taxon>Bacillati</taxon>
        <taxon>Bacillota</taxon>
        <taxon>Bacilli</taxon>
        <taxon>Bacillales</taxon>
        <taxon>Bacillaceae</taxon>
        <taxon>Terrihalobacillus</taxon>
    </lineage>
</organism>
<feature type="domain" description="EamA" evidence="8">
    <location>
        <begin position="155"/>
        <end position="288"/>
    </location>
</feature>
<feature type="transmembrane region" description="Helical" evidence="7">
    <location>
        <begin position="71"/>
        <end position="91"/>
    </location>
</feature>
<sequence>MFRSNKKSNVWVLIVLITLIWGYAWVLMKESLQFMGPFSFSSLRFGTGSIMMLMLVFVMRVGIPPKTQWRHLIMVGLLQTTIVFSLVMYGLRFVDAGKSSVLLYSMPIWSSLLAAKVLKEPLTKVKLLGLGMGMVGLLTILGWDIWVEQNLKAIFGELLIILAAISWGVSNVYYRLKLQNVPRLQVSAYQMLFGTLGLIIATIMMEWGKPISITSMSMYYILFTGILASALCFTVWFYILSIIDMVTATLSTLLVPIFAMLFGSVFLDEKLTIGIIIGTVLILGGIFVAQMFKGDVEYKGLDET</sequence>
<keyword evidence="4 7" id="KW-0812">Transmembrane</keyword>
<dbReference type="PANTHER" id="PTHR32322">
    <property type="entry name" value="INNER MEMBRANE TRANSPORTER"/>
    <property type="match status" value="1"/>
</dbReference>
<feature type="transmembrane region" description="Helical" evidence="7">
    <location>
        <begin position="217"/>
        <end position="239"/>
    </location>
</feature>
<reference evidence="9" key="1">
    <citation type="submission" date="2022-06" db="EMBL/GenBank/DDBJ databases">
        <title>Aquibacillus sp. a new bacterium isolated from soil saline samples.</title>
        <authorList>
            <person name="Galisteo C."/>
            <person name="De La Haba R."/>
            <person name="Sanchez-Porro C."/>
            <person name="Ventosa A."/>
        </authorList>
    </citation>
    <scope>NUCLEOTIDE SEQUENCE</scope>
    <source>
        <strain evidence="9">3ASR75-11</strain>
    </source>
</reference>
<dbReference type="Pfam" id="PF00892">
    <property type="entry name" value="EamA"/>
    <property type="match status" value="2"/>
</dbReference>
<keyword evidence="3" id="KW-1003">Cell membrane</keyword>
<comment type="subcellular location">
    <subcellularLocation>
        <location evidence="1">Cell membrane</location>
        <topology evidence="1">Multi-pass membrane protein</topology>
    </subcellularLocation>
</comment>
<feature type="transmembrane region" description="Helical" evidence="7">
    <location>
        <begin position="246"/>
        <end position="267"/>
    </location>
</feature>
<feature type="transmembrane region" description="Helical" evidence="7">
    <location>
        <begin position="127"/>
        <end position="147"/>
    </location>
</feature>
<proteinExistence type="inferred from homology"/>
<evidence type="ECO:0000313" key="9">
    <source>
        <dbReference type="EMBL" id="MDC3423195.1"/>
    </source>
</evidence>
<dbReference type="AlphaFoldDB" id="A0A9X3WQ71"/>
<feature type="transmembrane region" description="Helical" evidence="7">
    <location>
        <begin position="153"/>
        <end position="174"/>
    </location>
</feature>
<dbReference type="PANTHER" id="PTHR32322:SF18">
    <property type="entry name" value="S-ADENOSYLMETHIONINE_S-ADENOSYLHOMOCYSTEINE TRANSPORTER"/>
    <property type="match status" value="1"/>
</dbReference>
<evidence type="ECO:0000313" key="10">
    <source>
        <dbReference type="Proteomes" id="UP001145050"/>
    </source>
</evidence>
<evidence type="ECO:0000256" key="2">
    <source>
        <dbReference type="ARBA" id="ARBA00007362"/>
    </source>
</evidence>
<feature type="domain" description="EamA" evidence="8">
    <location>
        <begin position="12"/>
        <end position="141"/>
    </location>
</feature>
<dbReference type="Proteomes" id="UP001145050">
    <property type="component" value="Unassembled WGS sequence"/>
</dbReference>
<protein>
    <submittedName>
        <fullName evidence="9">DMT family transporter</fullName>
    </submittedName>
</protein>
<dbReference type="SUPFAM" id="SSF103481">
    <property type="entry name" value="Multidrug resistance efflux transporter EmrE"/>
    <property type="match status" value="2"/>
</dbReference>
<accession>A0A9X3WQ71</accession>
<evidence type="ECO:0000256" key="5">
    <source>
        <dbReference type="ARBA" id="ARBA00022989"/>
    </source>
</evidence>
<dbReference type="GO" id="GO:0005886">
    <property type="term" value="C:plasma membrane"/>
    <property type="evidence" value="ECO:0007669"/>
    <property type="project" value="UniProtKB-SubCell"/>
</dbReference>
<dbReference type="InterPro" id="IPR000620">
    <property type="entry name" value="EamA_dom"/>
</dbReference>
<dbReference type="Gene3D" id="1.10.3730.20">
    <property type="match status" value="1"/>
</dbReference>
<dbReference type="InterPro" id="IPR050638">
    <property type="entry name" value="AA-Vitamin_Transporters"/>
</dbReference>